<evidence type="ECO:0000313" key="3">
    <source>
        <dbReference type="Proteomes" id="UP000250572"/>
    </source>
</evidence>
<feature type="non-terminal residue" evidence="2">
    <location>
        <position position="1"/>
    </location>
</feature>
<organism evidence="2 3">
    <name type="scientific">Gambusia affinis</name>
    <name type="common">Western mosquitofish</name>
    <name type="synonym">Heterandria affinis</name>
    <dbReference type="NCBI Taxonomy" id="33528"/>
    <lineage>
        <taxon>Eukaryota</taxon>
        <taxon>Metazoa</taxon>
        <taxon>Chordata</taxon>
        <taxon>Craniata</taxon>
        <taxon>Vertebrata</taxon>
        <taxon>Euteleostomi</taxon>
        <taxon>Actinopterygii</taxon>
        <taxon>Neopterygii</taxon>
        <taxon>Teleostei</taxon>
        <taxon>Neoteleostei</taxon>
        <taxon>Acanthomorphata</taxon>
        <taxon>Ovalentaria</taxon>
        <taxon>Atherinomorphae</taxon>
        <taxon>Cyprinodontiformes</taxon>
        <taxon>Poeciliidae</taxon>
        <taxon>Poeciliinae</taxon>
        <taxon>Gambusia</taxon>
    </lineage>
</organism>
<dbReference type="AlphaFoldDB" id="A0A315VP27"/>
<feature type="compositionally biased region" description="Basic and acidic residues" evidence="1">
    <location>
        <begin position="147"/>
        <end position="157"/>
    </location>
</feature>
<feature type="compositionally biased region" description="Acidic residues" evidence="1">
    <location>
        <begin position="117"/>
        <end position="146"/>
    </location>
</feature>
<proteinExistence type="predicted"/>
<reference evidence="2 3" key="1">
    <citation type="journal article" date="2018" name="G3 (Bethesda)">
        <title>A High-Quality Reference Genome for the Invasive Mosquitofish Gambusia affinis Using a Chicago Library.</title>
        <authorList>
            <person name="Hoffberg S.L."/>
            <person name="Troendle N.J."/>
            <person name="Glenn T.C."/>
            <person name="Mahmud O."/>
            <person name="Louha S."/>
            <person name="Chalopin D."/>
            <person name="Bennetzen J.L."/>
            <person name="Mauricio R."/>
        </authorList>
    </citation>
    <scope>NUCLEOTIDE SEQUENCE [LARGE SCALE GENOMIC DNA]</scope>
    <source>
        <strain evidence="2">NE01/NJP1002.9</strain>
        <tissue evidence="2">Muscle</tissue>
    </source>
</reference>
<evidence type="ECO:0000256" key="1">
    <source>
        <dbReference type="SAM" id="MobiDB-lite"/>
    </source>
</evidence>
<keyword evidence="3" id="KW-1185">Reference proteome</keyword>
<feature type="non-terminal residue" evidence="2">
    <location>
        <position position="157"/>
    </location>
</feature>
<sequence>ALHALRRKRWYEKHQRYVDHAVKATRSASKNKEMTEVSNMIKGIKLEDDMTEASGNLYKSASQELEQVEFVEDELLAELERLKKALDESLLEASRKEDKVHPSPVTSSASPSRPGAMEEDEVENEVEDGAQDGTEDEDEDDDEEDLEYLRRWASESL</sequence>
<accession>A0A315VP27</accession>
<dbReference type="Proteomes" id="UP000250572">
    <property type="component" value="Unassembled WGS sequence"/>
</dbReference>
<gene>
    <name evidence="2" type="ORF">CCH79_00010180</name>
</gene>
<comment type="caution">
    <text evidence="2">The sequence shown here is derived from an EMBL/GenBank/DDBJ whole genome shotgun (WGS) entry which is preliminary data.</text>
</comment>
<dbReference type="EMBL" id="NHOQ01001396">
    <property type="protein sequence ID" value="PWA24817.1"/>
    <property type="molecule type" value="Genomic_DNA"/>
</dbReference>
<evidence type="ECO:0000313" key="2">
    <source>
        <dbReference type="EMBL" id="PWA24817.1"/>
    </source>
</evidence>
<feature type="region of interest" description="Disordered" evidence="1">
    <location>
        <begin position="93"/>
        <end position="157"/>
    </location>
</feature>
<protein>
    <submittedName>
        <fullName evidence="2">Uncharacterized protein</fullName>
    </submittedName>
</protein>
<name>A0A315VP27_GAMAF</name>